<protein>
    <submittedName>
        <fullName evidence="1">Uncharacterized protein</fullName>
    </submittedName>
</protein>
<name>X1M3B4_9ZZZZ</name>
<proteinExistence type="predicted"/>
<reference evidence="1" key="1">
    <citation type="journal article" date="2014" name="Front. Microbiol.">
        <title>High frequency of phylogenetically diverse reductive dehalogenase-homologous genes in deep subseafloor sedimentary metagenomes.</title>
        <authorList>
            <person name="Kawai M."/>
            <person name="Futagami T."/>
            <person name="Toyoda A."/>
            <person name="Takaki Y."/>
            <person name="Nishi S."/>
            <person name="Hori S."/>
            <person name="Arai W."/>
            <person name="Tsubouchi T."/>
            <person name="Morono Y."/>
            <person name="Uchiyama I."/>
            <person name="Ito T."/>
            <person name="Fujiyama A."/>
            <person name="Inagaki F."/>
            <person name="Takami H."/>
        </authorList>
    </citation>
    <scope>NUCLEOTIDE SEQUENCE</scope>
    <source>
        <strain evidence="1">Expedition CK06-06</strain>
    </source>
</reference>
<sequence length="136" mass="15148">GSHFLANTSNIVKGHIQYNPDEVVAKLIEGDPCTACWSEGKVWESDMVPKFVFCALSGFQSPVEFLNTVFEPSEPIKMGVYVLEQKNAPDCTYEYLDDDIEIIWTPDDVLSTILVKTKPVSFTVSPRALFQLTPSA</sequence>
<feature type="non-terminal residue" evidence="1">
    <location>
        <position position="1"/>
    </location>
</feature>
<accession>X1M3B4</accession>
<dbReference type="AlphaFoldDB" id="X1M3B4"/>
<gene>
    <name evidence="1" type="ORF">S06H3_30071</name>
</gene>
<comment type="caution">
    <text evidence="1">The sequence shown here is derived from an EMBL/GenBank/DDBJ whole genome shotgun (WGS) entry which is preliminary data.</text>
</comment>
<evidence type="ECO:0000313" key="1">
    <source>
        <dbReference type="EMBL" id="GAI26082.1"/>
    </source>
</evidence>
<dbReference type="EMBL" id="BARV01017682">
    <property type="protein sequence ID" value="GAI26082.1"/>
    <property type="molecule type" value="Genomic_DNA"/>
</dbReference>
<organism evidence="1">
    <name type="scientific">marine sediment metagenome</name>
    <dbReference type="NCBI Taxonomy" id="412755"/>
    <lineage>
        <taxon>unclassified sequences</taxon>
        <taxon>metagenomes</taxon>
        <taxon>ecological metagenomes</taxon>
    </lineage>
</organism>